<dbReference type="AlphaFoldDB" id="A0A0E9R406"/>
<proteinExistence type="predicted"/>
<evidence type="ECO:0000313" key="2">
    <source>
        <dbReference type="EMBL" id="JAH23829.1"/>
    </source>
</evidence>
<reference evidence="2" key="2">
    <citation type="journal article" date="2015" name="Fish Shellfish Immunol.">
        <title>Early steps in the European eel (Anguilla anguilla)-Vibrio vulnificus interaction in the gills: Role of the RtxA13 toxin.</title>
        <authorList>
            <person name="Callol A."/>
            <person name="Pajuelo D."/>
            <person name="Ebbesson L."/>
            <person name="Teles M."/>
            <person name="MacKenzie S."/>
            <person name="Amaro C."/>
        </authorList>
    </citation>
    <scope>NUCLEOTIDE SEQUENCE</scope>
</reference>
<keyword evidence="1" id="KW-0472">Membrane</keyword>
<keyword evidence="1" id="KW-1133">Transmembrane helix</keyword>
<keyword evidence="1" id="KW-0812">Transmembrane</keyword>
<name>A0A0E9R406_ANGAN</name>
<organism evidence="2">
    <name type="scientific">Anguilla anguilla</name>
    <name type="common">European freshwater eel</name>
    <name type="synonym">Muraena anguilla</name>
    <dbReference type="NCBI Taxonomy" id="7936"/>
    <lineage>
        <taxon>Eukaryota</taxon>
        <taxon>Metazoa</taxon>
        <taxon>Chordata</taxon>
        <taxon>Craniata</taxon>
        <taxon>Vertebrata</taxon>
        <taxon>Euteleostomi</taxon>
        <taxon>Actinopterygii</taxon>
        <taxon>Neopterygii</taxon>
        <taxon>Teleostei</taxon>
        <taxon>Anguilliformes</taxon>
        <taxon>Anguillidae</taxon>
        <taxon>Anguilla</taxon>
    </lineage>
</organism>
<evidence type="ECO:0000256" key="1">
    <source>
        <dbReference type="SAM" id="Phobius"/>
    </source>
</evidence>
<reference evidence="2" key="1">
    <citation type="submission" date="2014-11" db="EMBL/GenBank/DDBJ databases">
        <authorList>
            <person name="Amaro Gonzalez C."/>
        </authorList>
    </citation>
    <scope>NUCLEOTIDE SEQUENCE</scope>
</reference>
<dbReference type="EMBL" id="GBXM01084748">
    <property type="protein sequence ID" value="JAH23829.1"/>
    <property type="molecule type" value="Transcribed_RNA"/>
</dbReference>
<protein>
    <submittedName>
        <fullName evidence="2">Uncharacterized protein</fullName>
    </submittedName>
</protein>
<feature type="transmembrane region" description="Helical" evidence="1">
    <location>
        <begin position="16"/>
        <end position="34"/>
    </location>
</feature>
<sequence length="65" mass="7326">MKANANERLVEVRCCGGLRFLSVCVAVAVAGAYIRYRKNPISVEDNLEDEPYENINRTRDSAFFA</sequence>
<accession>A0A0E9R406</accession>